<sequence>MEFRTVQEKMLETKKPAFAGFITNGNQGGNQQMLIATNKHNYRLPTLRFSSKLNSNFIN</sequence>
<name>A0A1S1MP47_9GAMM</name>
<dbReference type="Proteomes" id="UP000179786">
    <property type="component" value="Unassembled WGS sequence"/>
</dbReference>
<evidence type="ECO:0000313" key="2">
    <source>
        <dbReference type="Proteomes" id="UP000179786"/>
    </source>
</evidence>
<dbReference type="AlphaFoldDB" id="A0A1S1MP47"/>
<protein>
    <submittedName>
        <fullName evidence="1">Uncharacterized protein</fullName>
    </submittedName>
</protein>
<gene>
    <name evidence="1" type="ORF">BET10_14105</name>
</gene>
<dbReference type="EMBL" id="MKJU01000027">
    <property type="protein sequence ID" value="OHU89921.1"/>
    <property type="molecule type" value="Genomic_DNA"/>
</dbReference>
<evidence type="ECO:0000313" key="1">
    <source>
        <dbReference type="EMBL" id="OHU89921.1"/>
    </source>
</evidence>
<reference evidence="1 2" key="1">
    <citation type="submission" date="2016-09" db="EMBL/GenBank/DDBJ databases">
        <title>Pseudoalteromonas amylolytica sp. nov., isolated from the surface seawater.</title>
        <authorList>
            <person name="Wu Y.-H."/>
            <person name="Cheng H."/>
            <person name="Jin X.-B."/>
            <person name="Wang C.-S."/>
            <person name="Xu X.-W."/>
        </authorList>
    </citation>
    <scope>NUCLEOTIDE SEQUENCE [LARGE SCALE GENOMIC DNA]</scope>
    <source>
        <strain evidence="1 2">JW1</strain>
    </source>
</reference>
<accession>A0A1S1MP47</accession>
<comment type="caution">
    <text evidence="1">The sequence shown here is derived from an EMBL/GenBank/DDBJ whole genome shotgun (WGS) entry which is preliminary data.</text>
</comment>
<dbReference type="STRING" id="1859457.BET10_14105"/>
<proteinExistence type="predicted"/>
<keyword evidence="2" id="KW-1185">Reference proteome</keyword>
<dbReference type="RefSeq" id="WP_070985888.1">
    <property type="nucleotide sequence ID" value="NZ_MKJU01000027.1"/>
</dbReference>
<dbReference type="OrthoDB" id="9950844at2"/>
<organism evidence="1 2">
    <name type="scientific">Pseudoalteromonas amylolytica</name>
    <dbReference type="NCBI Taxonomy" id="1859457"/>
    <lineage>
        <taxon>Bacteria</taxon>
        <taxon>Pseudomonadati</taxon>
        <taxon>Pseudomonadota</taxon>
        <taxon>Gammaproteobacteria</taxon>
        <taxon>Alteromonadales</taxon>
        <taxon>Pseudoalteromonadaceae</taxon>
        <taxon>Pseudoalteromonas</taxon>
    </lineage>
</organism>